<keyword evidence="6" id="KW-0221">Differentiation</keyword>
<keyword evidence="17" id="KW-0812">Transmembrane</keyword>
<keyword evidence="3 14" id="KW-0245">EGF-like domain</keyword>
<accession>A0A0L7R1C4</accession>
<dbReference type="GO" id="GO:0048477">
    <property type="term" value="P:oogenesis"/>
    <property type="evidence" value="ECO:0007669"/>
    <property type="project" value="UniProtKB-KW"/>
</dbReference>
<evidence type="ECO:0000256" key="5">
    <source>
        <dbReference type="ARBA" id="ARBA00022737"/>
    </source>
</evidence>
<evidence type="ECO:0000313" key="19">
    <source>
        <dbReference type="EMBL" id="KOC64648.1"/>
    </source>
</evidence>
<comment type="caution">
    <text evidence="14">Lacks conserved residue(s) required for the propagation of feature annotation.</text>
</comment>
<evidence type="ECO:0000256" key="3">
    <source>
        <dbReference type="ARBA" id="ARBA00022536"/>
    </source>
</evidence>
<evidence type="ECO:0000256" key="14">
    <source>
        <dbReference type="PROSITE-ProRule" id="PRU00076"/>
    </source>
</evidence>
<dbReference type="InterPro" id="IPR011042">
    <property type="entry name" value="6-blade_b-propeller_TolB-like"/>
</dbReference>
<keyword evidence="20" id="KW-1185">Reference proteome</keyword>
<keyword evidence="2" id="KW-1003">Cell membrane</keyword>
<evidence type="ECO:0000256" key="6">
    <source>
        <dbReference type="ARBA" id="ARBA00022782"/>
    </source>
</evidence>
<dbReference type="SUPFAM" id="SSF57196">
    <property type="entry name" value="EGF/Laminin"/>
    <property type="match status" value="1"/>
</dbReference>
<dbReference type="GO" id="GO:0005886">
    <property type="term" value="C:plasma membrane"/>
    <property type="evidence" value="ECO:0007669"/>
    <property type="project" value="UniProtKB-SubCell"/>
</dbReference>
<evidence type="ECO:0000256" key="11">
    <source>
        <dbReference type="ARBA" id="ARBA00023180"/>
    </source>
</evidence>
<dbReference type="PROSITE" id="PS51120">
    <property type="entry name" value="LDLRB"/>
    <property type="match status" value="2"/>
</dbReference>
<dbReference type="SUPFAM" id="SSF63825">
    <property type="entry name" value="YWTD domain"/>
    <property type="match status" value="1"/>
</dbReference>
<gene>
    <name evidence="19" type="ORF">WH47_12112</name>
</gene>
<evidence type="ECO:0000256" key="17">
    <source>
        <dbReference type="SAM" id="Phobius"/>
    </source>
</evidence>
<dbReference type="Gene3D" id="2.10.25.10">
    <property type="entry name" value="Laminin"/>
    <property type="match status" value="1"/>
</dbReference>
<dbReference type="InterPro" id="IPR032485">
    <property type="entry name" value="LRP1-like_beta_prop"/>
</dbReference>
<name>A0A0L7R1C4_9HYME</name>
<dbReference type="GO" id="GO:0060070">
    <property type="term" value="P:canonical Wnt signaling pathway"/>
    <property type="evidence" value="ECO:0007669"/>
    <property type="project" value="TreeGrafter"/>
</dbReference>
<dbReference type="InterPro" id="IPR050778">
    <property type="entry name" value="Cueball_EGF_LRP_Nidogen"/>
</dbReference>
<evidence type="ECO:0000256" key="15">
    <source>
        <dbReference type="PROSITE-ProRule" id="PRU00461"/>
    </source>
</evidence>
<evidence type="ECO:0000259" key="18">
    <source>
        <dbReference type="PROSITE" id="PS50026"/>
    </source>
</evidence>
<keyword evidence="4" id="KW-0732">Signal</keyword>
<organism evidence="19 20">
    <name type="scientific">Habropoda laboriosa</name>
    <dbReference type="NCBI Taxonomy" id="597456"/>
    <lineage>
        <taxon>Eukaryota</taxon>
        <taxon>Metazoa</taxon>
        <taxon>Ecdysozoa</taxon>
        <taxon>Arthropoda</taxon>
        <taxon>Hexapoda</taxon>
        <taxon>Insecta</taxon>
        <taxon>Pterygota</taxon>
        <taxon>Neoptera</taxon>
        <taxon>Endopterygota</taxon>
        <taxon>Hymenoptera</taxon>
        <taxon>Apocrita</taxon>
        <taxon>Aculeata</taxon>
        <taxon>Apoidea</taxon>
        <taxon>Anthophila</taxon>
        <taxon>Apidae</taxon>
        <taxon>Habropoda</taxon>
    </lineage>
</organism>
<evidence type="ECO:0000256" key="7">
    <source>
        <dbReference type="ARBA" id="ARBA00022871"/>
    </source>
</evidence>
<dbReference type="STRING" id="597456.A0A0L7R1C4"/>
<keyword evidence="11" id="KW-0325">Glycoprotein</keyword>
<dbReference type="Proteomes" id="UP000053825">
    <property type="component" value="Unassembled WGS sequence"/>
</dbReference>
<feature type="region of interest" description="Disordered" evidence="16">
    <location>
        <begin position="502"/>
        <end position="523"/>
    </location>
</feature>
<dbReference type="PANTHER" id="PTHR46513">
    <property type="entry name" value="VITELLOGENIN RECEPTOR-LIKE PROTEIN-RELATED-RELATED"/>
    <property type="match status" value="1"/>
</dbReference>
<evidence type="ECO:0000256" key="9">
    <source>
        <dbReference type="ARBA" id="ARBA00023136"/>
    </source>
</evidence>
<dbReference type="AlphaFoldDB" id="A0A0L7R1C4"/>
<feature type="domain" description="EGF-like" evidence="18">
    <location>
        <begin position="297"/>
        <end position="332"/>
    </location>
</feature>
<dbReference type="PANTHER" id="PTHR46513:SF42">
    <property type="entry name" value="PROTEIN CUEBALL"/>
    <property type="match status" value="1"/>
</dbReference>
<keyword evidence="7" id="KW-0744">Spermatogenesis</keyword>
<keyword evidence="8" id="KW-0896">Oogenesis</keyword>
<dbReference type="InterPro" id="IPR000033">
    <property type="entry name" value="LDLR_classB_rpt"/>
</dbReference>
<keyword evidence="10 14" id="KW-1015">Disulfide bond</keyword>
<evidence type="ECO:0000256" key="8">
    <source>
        <dbReference type="ARBA" id="ARBA00022943"/>
    </source>
</evidence>
<dbReference type="PROSITE" id="PS50026">
    <property type="entry name" value="EGF_3"/>
    <property type="match status" value="1"/>
</dbReference>
<dbReference type="Pfam" id="PF16472">
    <property type="entry name" value="DUF5050"/>
    <property type="match status" value="1"/>
</dbReference>
<dbReference type="GO" id="GO:0007283">
    <property type="term" value="P:spermatogenesis"/>
    <property type="evidence" value="ECO:0007669"/>
    <property type="project" value="UniProtKB-KW"/>
</dbReference>
<reference evidence="19 20" key="1">
    <citation type="submission" date="2015-07" db="EMBL/GenBank/DDBJ databases">
        <title>The genome of Habropoda laboriosa.</title>
        <authorList>
            <person name="Pan H."/>
            <person name="Kapheim K."/>
        </authorList>
    </citation>
    <scope>NUCLEOTIDE SEQUENCE [LARGE SCALE GENOMIC DNA]</scope>
    <source>
        <strain evidence="19">0110345459</strain>
    </source>
</reference>
<evidence type="ECO:0000256" key="16">
    <source>
        <dbReference type="SAM" id="MobiDB-lite"/>
    </source>
</evidence>
<dbReference type="Gene3D" id="2.120.10.30">
    <property type="entry name" value="TolB, C-terminal domain"/>
    <property type="match status" value="1"/>
</dbReference>
<dbReference type="GO" id="GO:0042813">
    <property type="term" value="F:Wnt receptor activity"/>
    <property type="evidence" value="ECO:0007669"/>
    <property type="project" value="TreeGrafter"/>
</dbReference>
<protein>
    <recommendedName>
        <fullName evidence="13">Protein cueball</fullName>
    </recommendedName>
</protein>
<dbReference type="SMART" id="SM00181">
    <property type="entry name" value="EGF"/>
    <property type="match status" value="3"/>
</dbReference>
<dbReference type="SMART" id="SM00135">
    <property type="entry name" value="LY"/>
    <property type="match status" value="3"/>
</dbReference>
<feature type="disulfide bond" evidence="14">
    <location>
        <begin position="322"/>
        <end position="331"/>
    </location>
</feature>
<proteinExistence type="inferred from homology"/>
<feature type="repeat" description="LDL-receptor class B" evidence="15">
    <location>
        <begin position="94"/>
        <end position="137"/>
    </location>
</feature>
<dbReference type="InterPro" id="IPR000742">
    <property type="entry name" value="EGF"/>
</dbReference>
<sequence length="523" mass="58795">MYFSDPQNTNVSIFSNDLTDKNFTSKPLVKRLNGSYIKGLAFDTKTRTLFWSDASRERIMKMHVPLDGPPEEPTLLHNLPHQSPNGIALDICNSHIYWVNSNKTNSNIQRSNLDGSDHMIVLEHLEEAISVAIDHYANKLYWTDDVEGTHFKIERSNLDGTERELMVQAIRQHPIYLAVDQNSIYWSDVVHKAVWTSPNKNKTVDVPSTTQTYFALYKTHPGGIVARDNVGTVDCAAIARIRQKASQTIGSYNNLTTSTEESELTTETFKYCLNDGHVNDKNGNCQCKSGFIGTNCEIDLCHNYCIQGNCSINSDGLPMCKCNKTFVGPRCETNPCKDYCLHDGQCSIQNEKPVCKCKYSEGSRCESLSNTTVLCEIFCANTESVPTSVATATCRCAEERKGFAQMVTFRENDEYGTLLPIFSAFVCVLVLVIIVLSYYVNKFRRRPRIKKRFVVSKGGVTPLTSRPQLPDNQCEITIENCCNMNICETPCFEPKLCTAPPGTNGTKKEEKNSLLDNMEENSW</sequence>
<keyword evidence="5" id="KW-0677">Repeat</keyword>
<evidence type="ECO:0000313" key="20">
    <source>
        <dbReference type="Proteomes" id="UP000053825"/>
    </source>
</evidence>
<dbReference type="EMBL" id="KQ414668">
    <property type="protein sequence ID" value="KOC64648.1"/>
    <property type="molecule type" value="Genomic_DNA"/>
</dbReference>
<evidence type="ECO:0000256" key="2">
    <source>
        <dbReference type="ARBA" id="ARBA00022475"/>
    </source>
</evidence>
<evidence type="ECO:0000256" key="10">
    <source>
        <dbReference type="ARBA" id="ARBA00023157"/>
    </source>
</evidence>
<evidence type="ECO:0000256" key="12">
    <source>
        <dbReference type="ARBA" id="ARBA00038070"/>
    </source>
</evidence>
<dbReference type="PROSITE" id="PS00022">
    <property type="entry name" value="EGF_1"/>
    <property type="match status" value="1"/>
</dbReference>
<feature type="repeat" description="LDL-receptor class B" evidence="15">
    <location>
        <begin position="138"/>
        <end position="183"/>
    </location>
</feature>
<evidence type="ECO:0000256" key="13">
    <source>
        <dbReference type="ARBA" id="ARBA00040020"/>
    </source>
</evidence>
<evidence type="ECO:0000256" key="1">
    <source>
        <dbReference type="ARBA" id="ARBA00004251"/>
    </source>
</evidence>
<dbReference type="OrthoDB" id="382013at2759"/>
<evidence type="ECO:0000256" key="4">
    <source>
        <dbReference type="ARBA" id="ARBA00022729"/>
    </source>
</evidence>
<feature type="transmembrane region" description="Helical" evidence="17">
    <location>
        <begin position="418"/>
        <end position="440"/>
    </location>
</feature>
<dbReference type="GO" id="GO:0017147">
    <property type="term" value="F:Wnt-protein binding"/>
    <property type="evidence" value="ECO:0007669"/>
    <property type="project" value="TreeGrafter"/>
</dbReference>
<comment type="similarity">
    <text evidence="12">Belongs to the cueball family.</text>
</comment>
<comment type="subcellular location">
    <subcellularLocation>
        <location evidence="1">Cell membrane</location>
        <topology evidence="1">Single-pass type I membrane protein</topology>
    </subcellularLocation>
</comment>
<keyword evidence="17" id="KW-1133">Transmembrane helix</keyword>
<keyword evidence="9 17" id="KW-0472">Membrane</keyword>